<protein>
    <submittedName>
        <fullName evidence="1">Uncharacterized protein</fullName>
    </submittedName>
</protein>
<reference evidence="1" key="1">
    <citation type="submission" date="2014-11" db="EMBL/GenBank/DDBJ databases">
        <authorList>
            <person name="Amaro Gonzalez C."/>
        </authorList>
    </citation>
    <scope>NUCLEOTIDE SEQUENCE</scope>
</reference>
<dbReference type="EMBL" id="GBXM01108161">
    <property type="protein sequence ID" value="JAH00416.1"/>
    <property type="molecule type" value="Transcribed_RNA"/>
</dbReference>
<reference evidence="1" key="2">
    <citation type="journal article" date="2015" name="Fish Shellfish Immunol.">
        <title>Early steps in the European eel (Anguilla anguilla)-Vibrio vulnificus interaction in the gills: Role of the RtxA13 toxin.</title>
        <authorList>
            <person name="Callol A."/>
            <person name="Pajuelo D."/>
            <person name="Ebbesson L."/>
            <person name="Teles M."/>
            <person name="MacKenzie S."/>
            <person name="Amaro C."/>
        </authorList>
    </citation>
    <scope>NUCLEOTIDE SEQUENCE</scope>
</reference>
<organism evidence="1">
    <name type="scientific">Anguilla anguilla</name>
    <name type="common">European freshwater eel</name>
    <name type="synonym">Muraena anguilla</name>
    <dbReference type="NCBI Taxonomy" id="7936"/>
    <lineage>
        <taxon>Eukaryota</taxon>
        <taxon>Metazoa</taxon>
        <taxon>Chordata</taxon>
        <taxon>Craniata</taxon>
        <taxon>Vertebrata</taxon>
        <taxon>Euteleostomi</taxon>
        <taxon>Actinopterygii</taxon>
        <taxon>Neopterygii</taxon>
        <taxon>Teleostei</taxon>
        <taxon>Anguilliformes</taxon>
        <taxon>Anguillidae</taxon>
        <taxon>Anguilla</taxon>
    </lineage>
</organism>
<dbReference type="AlphaFoldDB" id="A0A0E9P713"/>
<name>A0A0E9P713_ANGAN</name>
<accession>A0A0E9P713</accession>
<sequence length="30" mass="3483">MLEVWSQELACFNRAAANKQTFCFLFSLTL</sequence>
<proteinExistence type="predicted"/>
<evidence type="ECO:0000313" key="1">
    <source>
        <dbReference type="EMBL" id="JAH00416.1"/>
    </source>
</evidence>